<dbReference type="Proteomes" id="UP000177362">
    <property type="component" value="Unassembled WGS sequence"/>
</dbReference>
<protein>
    <recommendedName>
        <fullName evidence="3">Nudix hydrolase domain-containing protein</fullName>
    </recommendedName>
</protein>
<dbReference type="SUPFAM" id="SSF55811">
    <property type="entry name" value="Nudix"/>
    <property type="match status" value="1"/>
</dbReference>
<comment type="caution">
    <text evidence="1">The sequence shown here is derived from an EMBL/GenBank/DDBJ whole genome shotgun (WGS) entry which is preliminary data.</text>
</comment>
<accession>A0A1G2KR19</accession>
<evidence type="ECO:0000313" key="1">
    <source>
        <dbReference type="EMBL" id="OHA01876.1"/>
    </source>
</evidence>
<dbReference type="STRING" id="1802271.A3C11_01530"/>
<sequence>MKEPKLYIEQPERILGGFLEDNAYAEAIKSFIIVCTDFVAIDQKRGVFYLAKRIVHPTEGIWLFGGRQKAGETTRESCIRLAKRELGLSLSPARFEYVTVAEELWSWRKLEPHDAGCHTLSYIFCIELSKEEIAFAATHLDSKEYDTIFGIQEFDHARIVAETVYPRLIDLYDSIFPSA</sequence>
<dbReference type="Gene3D" id="3.90.79.10">
    <property type="entry name" value="Nucleoside Triphosphate Pyrophosphohydrolase"/>
    <property type="match status" value="1"/>
</dbReference>
<reference evidence="1 2" key="1">
    <citation type="journal article" date="2016" name="Nat. Commun.">
        <title>Thousands of microbial genomes shed light on interconnected biogeochemical processes in an aquifer system.</title>
        <authorList>
            <person name="Anantharaman K."/>
            <person name="Brown C.T."/>
            <person name="Hug L.A."/>
            <person name="Sharon I."/>
            <person name="Castelle C.J."/>
            <person name="Probst A.J."/>
            <person name="Thomas B.C."/>
            <person name="Singh A."/>
            <person name="Wilkins M.J."/>
            <person name="Karaoz U."/>
            <person name="Brodie E.L."/>
            <person name="Williams K.H."/>
            <person name="Hubbard S.S."/>
            <person name="Banfield J.F."/>
        </authorList>
    </citation>
    <scope>NUCLEOTIDE SEQUENCE [LARGE SCALE GENOMIC DNA]</scope>
</reference>
<dbReference type="AlphaFoldDB" id="A0A1G2KR19"/>
<dbReference type="InterPro" id="IPR015797">
    <property type="entry name" value="NUDIX_hydrolase-like_dom_sf"/>
</dbReference>
<evidence type="ECO:0008006" key="3">
    <source>
        <dbReference type="Google" id="ProtNLM"/>
    </source>
</evidence>
<proteinExistence type="predicted"/>
<dbReference type="EMBL" id="MHQJ01000006">
    <property type="protein sequence ID" value="OHA01876.1"/>
    <property type="molecule type" value="Genomic_DNA"/>
</dbReference>
<evidence type="ECO:0000313" key="2">
    <source>
        <dbReference type="Proteomes" id="UP000177362"/>
    </source>
</evidence>
<organism evidence="1 2">
    <name type="scientific">Candidatus Sungbacteria bacterium RIFCSPHIGHO2_02_FULL_49_12</name>
    <dbReference type="NCBI Taxonomy" id="1802271"/>
    <lineage>
        <taxon>Bacteria</taxon>
        <taxon>Candidatus Sungiibacteriota</taxon>
    </lineage>
</organism>
<name>A0A1G2KR19_9BACT</name>
<gene>
    <name evidence="1" type="ORF">A3C11_01530</name>
</gene>